<evidence type="ECO:0000259" key="4">
    <source>
        <dbReference type="Pfam" id="PF22725"/>
    </source>
</evidence>
<dbReference type="InterPro" id="IPR000683">
    <property type="entry name" value="Gfo/Idh/MocA-like_OxRdtase_N"/>
</dbReference>
<dbReference type="GO" id="GO:0016491">
    <property type="term" value="F:oxidoreductase activity"/>
    <property type="evidence" value="ECO:0007669"/>
    <property type="project" value="UniProtKB-KW"/>
</dbReference>
<dbReference type="InterPro" id="IPR036291">
    <property type="entry name" value="NAD(P)-bd_dom_sf"/>
</dbReference>
<dbReference type="SUPFAM" id="SSF51735">
    <property type="entry name" value="NAD(P)-binding Rossmann-fold domains"/>
    <property type="match status" value="1"/>
</dbReference>
<dbReference type="InterPro" id="IPR050984">
    <property type="entry name" value="Gfo/Idh/MocA_domain"/>
</dbReference>
<dbReference type="Gene3D" id="3.40.50.720">
    <property type="entry name" value="NAD(P)-binding Rossmann-like Domain"/>
    <property type="match status" value="1"/>
</dbReference>
<gene>
    <name evidence="5" type="ORF">BCF44_11796</name>
</gene>
<organism evidence="5 6">
    <name type="scientific">Kutzneria buriramensis</name>
    <dbReference type="NCBI Taxonomy" id="1045776"/>
    <lineage>
        <taxon>Bacteria</taxon>
        <taxon>Bacillati</taxon>
        <taxon>Actinomycetota</taxon>
        <taxon>Actinomycetes</taxon>
        <taxon>Pseudonocardiales</taxon>
        <taxon>Pseudonocardiaceae</taxon>
        <taxon>Kutzneria</taxon>
    </lineage>
</organism>
<sequence length="329" mass="35850">MTGVVRFGVLGCASFAWRRMLPALRAHPRTEVAAVASREPAKAARFAAEFRCAATGYDELLGRDDIDVVYLPLPLALRPRWIEAALRAGKHVLAEKPLALRPWDARRLVRLAANHGLLLRDNFLFPHHPQHAQVRELLAAGRLGRLRAFHGSFCIPPLPPHDVRYRRELGGGALLDVGVYPLRAAQLLLGGDIRVVGASLLVDDRRGVDVAGQALLVTKDGVLATIGFGFEHSYECSYSLHGTAAAARLDRAYTPPADWRPVLRIEDEAVPLEPADQIAAAVGSFADAVLAGRSARHPAEARWCAHAVRTVELAEQVREMAITGGWRVA</sequence>
<evidence type="ECO:0000256" key="1">
    <source>
        <dbReference type="ARBA" id="ARBA00010928"/>
    </source>
</evidence>
<dbReference type="PANTHER" id="PTHR22604">
    <property type="entry name" value="OXIDOREDUCTASES"/>
    <property type="match status" value="1"/>
</dbReference>
<dbReference type="Proteomes" id="UP000256269">
    <property type="component" value="Unassembled WGS sequence"/>
</dbReference>
<accession>A0A3E0H1R5</accession>
<dbReference type="Pfam" id="PF01408">
    <property type="entry name" value="GFO_IDH_MocA"/>
    <property type="match status" value="1"/>
</dbReference>
<keyword evidence="2" id="KW-0560">Oxidoreductase</keyword>
<dbReference type="Pfam" id="PF22725">
    <property type="entry name" value="GFO_IDH_MocA_C3"/>
    <property type="match status" value="1"/>
</dbReference>
<comment type="caution">
    <text evidence="5">The sequence shown here is derived from an EMBL/GenBank/DDBJ whole genome shotgun (WGS) entry which is preliminary data.</text>
</comment>
<keyword evidence="6" id="KW-1185">Reference proteome</keyword>
<reference evidence="5 6" key="1">
    <citation type="submission" date="2018-08" db="EMBL/GenBank/DDBJ databases">
        <title>Genomic Encyclopedia of Archaeal and Bacterial Type Strains, Phase II (KMG-II): from individual species to whole genera.</title>
        <authorList>
            <person name="Goeker M."/>
        </authorList>
    </citation>
    <scope>NUCLEOTIDE SEQUENCE [LARGE SCALE GENOMIC DNA]</scope>
    <source>
        <strain evidence="5 6">DSM 45791</strain>
    </source>
</reference>
<dbReference type="SUPFAM" id="SSF55347">
    <property type="entry name" value="Glyceraldehyde-3-phosphate dehydrogenase-like, C-terminal domain"/>
    <property type="match status" value="1"/>
</dbReference>
<dbReference type="Gene3D" id="3.30.360.10">
    <property type="entry name" value="Dihydrodipicolinate Reductase, domain 2"/>
    <property type="match status" value="1"/>
</dbReference>
<proteinExistence type="inferred from homology"/>
<evidence type="ECO:0000313" key="6">
    <source>
        <dbReference type="Proteomes" id="UP000256269"/>
    </source>
</evidence>
<evidence type="ECO:0000259" key="3">
    <source>
        <dbReference type="Pfam" id="PF01408"/>
    </source>
</evidence>
<dbReference type="AlphaFoldDB" id="A0A3E0H1R5"/>
<evidence type="ECO:0000256" key="2">
    <source>
        <dbReference type="ARBA" id="ARBA00023002"/>
    </source>
</evidence>
<feature type="domain" description="GFO/IDH/MocA-like oxidoreductase" evidence="4">
    <location>
        <begin position="132"/>
        <end position="246"/>
    </location>
</feature>
<dbReference type="PANTHER" id="PTHR22604:SF105">
    <property type="entry name" value="TRANS-1,2-DIHYDROBENZENE-1,2-DIOL DEHYDROGENASE"/>
    <property type="match status" value="1"/>
</dbReference>
<dbReference type="EMBL" id="QUNO01000017">
    <property type="protein sequence ID" value="REH35708.1"/>
    <property type="molecule type" value="Genomic_DNA"/>
</dbReference>
<dbReference type="InterPro" id="IPR055170">
    <property type="entry name" value="GFO_IDH_MocA-like_dom"/>
</dbReference>
<protein>
    <submittedName>
        <fullName evidence="5">NDP-hexose-3-ketoreductase</fullName>
    </submittedName>
</protein>
<name>A0A3E0H1R5_9PSEU</name>
<feature type="domain" description="Gfo/Idh/MocA-like oxidoreductase N-terminal" evidence="3">
    <location>
        <begin position="5"/>
        <end position="119"/>
    </location>
</feature>
<evidence type="ECO:0000313" key="5">
    <source>
        <dbReference type="EMBL" id="REH35708.1"/>
    </source>
</evidence>
<dbReference type="OrthoDB" id="9815825at2"/>
<comment type="similarity">
    <text evidence="1">Belongs to the Gfo/Idh/MocA family.</text>
</comment>
<dbReference type="GO" id="GO:0000166">
    <property type="term" value="F:nucleotide binding"/>
    <property type="evidence" value="ECO:0007669"/>
    <property type="project" value="InterPro"/>
</dbReference>